<dbReference type="InterPro" id="IPR051553">
    <property type="entry name" value="Ran_GTPase-activating"/>
</dbReference>
<feature type="repeat" description="RCC1" evidence="3">
    <location>
        <begin position="179"/>
        <end position="259"/>
    </location>
</feature>
<evidence type="ECO:0000259" key="5">
    <source>
        <dbReference type="Pfam" id="PF25390"/>
    </source>
</evidence>
<dbReference type="GO" id="GO:0005085">
    <property type="term" value="F:guanyl-nucleotide exchange factor activity"/>
    <property type="evidence" value="ECO:0007669"/>
    <property type="project" value="TreeGrafter"/>
</dbReference>
<dbReference type="PROSITE" id="PS50012">
    <property type="entry name" value="RCC1_3"/>
    <property type="match status" value="7"/>
</dbReference>
<feature type="compositionally biased region" description="Low complexity" evidence="4">
    <location>
        <begin position="552"/>
        <end position="569"/>
    </location>
</feature>
<dbReference type="GeneID" id="25314484"/>
<dbReference type="OrthoDB" id="61110at2759"/>
<keyword evidence="2" id="KW-0677">Repeat</keyword>
<name>A0A0F4Z1V5_RASE3</name>
<dbReference type="SUPFAM" id="SSF50985">
    <property type="entry name" value="RCC1/BLIP-II"/>
    <property type="match status" value="1"/>
</dbReference>
<evidence type="ECO:0000256" key="3">
    <source>
        <dbReference type="PROSITE-ProRule" id="PRU00235"/>
    </source>
</evidence>
<dbReference type="PANTHER" id="PTHR45982:SF1">
    <property type="entry name" value="REGULATOR OF CHROMOSOME CONDENSATION"/>
    <property type="match status" value="1"/>
</dbReference>
<feature type="repeat" description="RCC1" evidence="3">
    <location>
        <begin position="260"/>
        <end position="312"/>
    </location>
</feature>
<dbReference type="EMBL" id="LASV01000085">
    <property type="protein sequence ID" value="KKA23843.1"/>
    <property type="molecule type" value="Genomic_DNA"/>
</dbReference>
<dbReference type="STRING" id="1408163.A0A0F4Z1V5"/>
<evidence type="ECO:0000256" key="1">
    <source>
        <dbReference type="ARBA" id="ARBA00022658"/>
    </source>
</evidence>
<dbReference type="RefSeq" id="XP_013330455.1">
    <property type="nucleotide sequence ID" value="XM_013475001.1"/>
</dbReference>
<protein>
    <submittedName>
        <fullName evidence="6">Pheromone response protein</fullName>
    </submittedName>
</protein>
<evidence type="ECO:0000313" key="7">
    <source>
        <dbReference type="Proteomes" id="UP000053958"/>
    </source>
</evidence>
<feature type="region of interest" description="Disordered" evidence="4">
    <location>
        <begin position="1"/>
        <end position="111"/>
    </location>
</feature>
<feature type="repeat" description="RCC1" evidence="3">
    <location>
        <begin position="426"/>
        <end position="489"/>
    </location>
</feature>
<reference evidence="6 7" key="1">
    <citation type="submission" date="2015-04" db="EMBL/GenBank/DDBJ databases">
        <authorList>
            <person name="Heijne W.H."/>
            <person name="Fedorova N.D."/>
            <person name="Nierman W.C."/>
            <person name="Vollebregt A.W."/>
            <person name="Zhao Z."/>
            <person name="Wu L."/>
            <person name="Kumar M."/>
            <person name="Stam H."/>
            <person name="van den Berg M.A."/>
            <person name="Pel H.J."/>
        </authorList>
    </citation>
    <scope>NUCLEOTIDE SEQUENCE [LARGE SCALE GENOMIC DNA]</scope>
    <source>
        <strain evidence="6 7">CBS 393.64</strain>
    </source>
</reference>
<feature type="repeat" description="RCC1" evidence="3">
    <location>
        <begin position="124"/>
        <end position="178"/>
    </location>
</feature>
<sequence length="588" mass="62403">MPPKGATRARRQAAAPAAAPATVKSTKPRGRSAGSKATKATKATKAAKATKATKAAKAKEPKKPLQEAKANTGVKRKAEAEPEEAKPVNKRQKRGAEARVAPPPEAKKPKKEKIVLNHAPTTRLDVFVFGSNSNGELGLGDTFKKAECPRPKLNSILSDAGVVQISAGGMHCVALTHDNKILTWGVNDQGALGRDTQWEGKLVDIDKANEEDSDEEDDEIEVNPREATPTVIDMSGVEPGTVFTQVAAADSASFALTDEGKVYGWGTFRGSNGVFGFSPDVEVQRRPTLIPELQNVTKIVAGSNHVIALLSDGTVHTWGSGEQDQLARRVVERRKKMHALLPQRVGLRRGIVDIATGPDHAFAIHKNGTVYSWGLNNYGQTGIPSKAGESEATILKPAAVPSLKGRGKIVRIEGGNFNSIAVTEHGECLVWGRIDNKAIGIDAKDLPEDDVIFDERGKPRILTVATRIPTFEAATAAFGTEHAIAITKDGKAYSWGFNSSYQTGQPTDEDISVATLMDSKSIREKKLIWAGAGGQYGMVASEHAEPAVNGVAESAPAESAPAETAQQESGNQESANQESAAPEASTST</sequence>
<feature type="repeat" description="RCC1" evidence="3">
    <location>
        <begin position="490"/>
        <end position="543"/>
    </location>
</feature>
<feature type="domain" description="RCC1-like" evidence="5">
    <location>
        <begin position="125"/>
        <end position="538"/>
    </location>
</feature>
<keyword evidence="7" id="KW-1185">Reference proteome</keyword>
<feature type="region of interest" description="Disordered" evidence="4">
    <location>
        <begin position="547"/>
        <end position="588"/>
    </location>
</feature>
<feature type="repeat" description="RCC1" evidence="3">
    <location>
        <begin position="368"/>
        <end position="425"/>
    </location>
</feature>
<dbReference type="Gene3D" id="2.130.10.30">
    <property type="entry name" value="Regulator of chromosome condensation 1/beta-lactamase-inhibitor protein II"/>
    <property type="match status" value="1"/>
</dbReference>
<dbReference type="PROSITE" id="PS00626">
    <property type="entry name" value="RCC1_2"/>
    <property type="match status" value="1"/>
</dbReference>
<comment type="caution">
    <text evidence="6">The sequence shown here is derived from an EMBL/GenBank/DDBJ whole genome shotgun (WGS) entry which is preliminary data.</text>
</comment>
<feature type="repeat" description="RCC1" evidence="3">
    <location>
        <begin position="313"/>
        <end position="367"/>
    </location>
</feature>
<proteinExistence type="predicted"/>
<dbReference type="InterPro" id="IPR058923">
    <property type="entry name" value="RCC1-like_dom"/>
</dbReference>
<feature type="compositionally biased region" description="Basic and acidic residues" evidence="4">
    <location>
        <begin position="57"/>
        <end position="66"/>
    </location>
</feature>
<dbReference type="Pfam" id="PF25390">
    <property type="entry name" value="WD40_RLD"/>
    <property type="match status" value="1"/>
</dbReference>
<gene>
    <name evidence="6" type="ORF">T310_2133</name>
</gene>
<dbReference type="InterPro" id="IPR000408">
    <property type="entry name" value="Reg_chr_condens"/>
</dbReference>
<feature type="compositionally biased region" description="Polar residues" evidence="4">
    <location>
        <begin position="570"/>
        <end position="588"/>
    </location>
</feature>
<dbReference type="InterPro" id="IPR009091">
    <property type="entry name" value="RCC1/BLIP-II"/>
</dbReference>
<keyword evidence="1" id="KW-0344">Guanine-nucleotide releasing factor</keyword>
<feature type="compositionally biased region" description="Basic and acidic residues" evidence="4">
    <location>
        <begin position="76"/>
        <end position="87"/>
    </location>
</feature>
<evidence type="ECO:0000313" key="6">
    <source>
        <dbReference type="EMBL" id="KKA23843.1"/>
    </source>
</evidence>
<evidence type="ECO:0000256" key="4">
    <source>
        <dbReference type="SAM" id="MobiDB-lite"/>
    </source>
</evidence>
<evidence type="ECO:0000256" key="2">
    <source>
        <dbReference type="ARBA" id="ARBA00022737"/>
    </source>
</evidence>
<dbReference type="PANTHER" id="PTHR45982">
    <property type="entry name" value="REGULATOR OF CHROMOSOME CONDENSATION"/>
    <property type="match status" value="1"/>
</dbReference>
<dbReference type="AlphaFoldDB" id="A0A0F4Z1V5"/>
<accession>A0A0F4Z1V5</accession>
<organism evidence="6 7">
    <name type="scientific">Rasamsonia emersonii (strain ATCC 16479 / CBS 393.64 / IMI 116815)</name>
    <dbReference type="NCBI Taxonomy" id="1408163"/>
    <lineage>
        <taxon>Eukaryota</taxon>
        <taxon>Fungi</taxon>
        <taxon>Dikarya</taxon>
        <taxon>Ascomycota</taxon>
        <taxon>Pezizomycotina</taxon>
        <taxon>Eurotiomycetes</taxon>
        <taxon>Eurotiomycetidae</taxon>
        <taxon>Eurotiales</taxon>
        <taxon>Trichocomaceae</taxon>
        <taxon>Rasamsonia</taxon>
    </lineage>
</organism>
<dbReference type="GO" id="GO:0005737">
    <property type="term" value="C:cytoplasm"/>
    <property type="evidence" value="ECO:0007669"/>
    <property type="project" value="TreeGrafter"/>
</dbReference>
<feature type="compositionally biased region" description="Low complexity" evidence="4">
    <location>
        <begin position="12"/>
        <end position="22"/>
    </location>
</feature>
<dbReference type="PROSITE" id="PS00625">
    <property type="entry name" value="RCC1_1"/>
    <property type="match status" value="1"/>
</dbReference>
<feature type="compositionally biased region" description="Low complexity" evidence="4">
    <location>
        <begin position="36"/>
        <end position="55"/>
    </location>
</feature>
<dbReference type="Proteomes" id="UP000053958">
    <property type="component" value="Unassembled WGS sequence"/>
</dbReference>
<dbReference type="PRINTS" id="PR00633">
    <property type="entry name" value="RCCNDNSATION"/>
</dbReference>